<comment type="catalytic activity">
    <reaction evidence="8">
        <text>DNA(n) + a 2'-deoxyribonucleoside 5'-triphosphate = DNA(n+1) + diphosphate</text>
        <dbReference type="Rhea" id="RHEA:22508"/>
        <dbReference type="Rhea" id="RHEA-COMP:17339"/>
        <dbReference type="Rhea" id="RHEA-COMP:17340"/>
        <dbReference type="ChEBI" id="CHEBI:33019"/>
        <dbReference type="ChEBI" id="CHEBI:61560"/>
        <dbReference type="ChEBI" id="CHEBI:173112"/>
        <dbReference type="EC" id="2.7.7.7"/>
    </reaction>
</comment>
<dbReference type="GO" id="GO:0005737">
    <property type="term" value="C:cytoplasm"/>
    <property type="evidence" value="ECO:0007669"/>
    <property type="project" value="UniProtKB-SubCell"/>
</dbReference>
<evidence type="ECO:0000256" key="4">
    <source>
        <dbReference type="ARBA" id="ARBA00022679"/>
    </source>
</evidence>
<dbReference type="InterPro" id="IPR004013">
    <property type="entry name" value="PHP_dom"/>
</dbReference>
<evidence type="ECO:0000313" key="11">
    <source>
        <dbReference type="Proteomes" id="UP000285961"/>
    </source>
</evidence>
<dbReference type="Pfam" id="PF14579">
    <property type="entry name" value="HHH_6"/>
    <property type="match status" value="1"/>
</dbReference>
<dbReference type="GO" id="GO:0003676">
    <property type="term" value="F:nucleic acid binding"/>
    <property type="evidence" value="ECO:0007669"/>
    <property type="project" value="InterPro"/>
</dbReference>
<evidence type="ECO:0000259" key="9">
    <source>
        <dbReference type="SMART" id="SM00481"/>
    </source>
</evidence>
<dbReference type="PANTHER" id="PTHR32294">
    <property type="entry name" value="DNA POLYMERASE III SUBUNIT ALPHA"/>
    <property type="match status" value="1"/>
</dbReference>
<dbReference type="CDD" id="cd04485">
    <property type="entry name" value="DnaE_OBF"/>
    <property type="match status" value="1"/>
</dbReference>
<dbReference type="NCBIfam" id="TIGR00594">
    <property type="entry name" value="polc"/>
    <property type="match status" value="1"/>
</dbReference>
<dbReference type="Proteomes" id="UP000285961">
    <property type="component" value="Unassembled WGS sequence"/>
</dbReference>
<dbReference type="EC" id="2.7.7.7" evidence="2"/>
<gene>
    <name evidence="10" type="ORF">C4532_06770</name>
</gene>
<dbReference type="InterPro" id="IPR004805">
    <property type="entry name" value="DnaE2/DnaE/PolC"/>
</dbReference>
<evidence type="ECO:0000313" key="10">
    <source>
        <dbReference type="EMBL" id="RJP71973.1"/>
    </source>
</evidence>
<keyword evidence="6" id="KW-0235">DNA replication</keyword>
<proteinExistence type="predicted"/>
<dbReference type="InterPro" id="IPR041931">
    <property type="entry name" value="DNA_pol3_alpha_thumb_dom"/>
</dbReference>
<dbReference type="NCBIfam" id="NF005298">
    <property type="entry name" value="PRK06826.1"/>
    <property type="match status" value="1"/>
</dbReference>
<dbReference type="EMBL" id="QZKI01000052">
    <property type="protein sequence ID" value="RJP71973.1"/>
    <property type="molecule type" value="Genomic_DNA"/>
</dbReference>
<dbReference type="Gene3D" id="1.10.10.1600">
    <property type="entry name" value="Bacterial DNA polymerase III alpha subunit, thumb domain"/>
    <property type="match status" value="1"/>
</dbReference>
<dbReference type="InterPro" id="IPR040982">
    <property type="entry name" value="DNA_pol3_finger"/>
</dbReference>
<evidence type="ECO:0000256" key="6">
    <source>
        <dbReference type="ARBA" id="ARBA00022705"/>
    </source>
</evidence>
<dbReference type="CDD" id="cd12113">
    <property type="entry name" value="PHP_PolIIIA_DnaE3"/>
    <property type="match status" value="1"/>
</dbReference>
<accession>A0A419F1H4</accession>
<reference evidence="10 11" key="1">
    <citation type="journal article" date="2017" name="ISME J.">
        <title>Energy and carbon metabolisms in a deep terrestrial subsurface fluid microbial community.</title>
        <authorList>
            <person name="Momper L."/>
            <person name="Jungbluth S.P."/>
            <person name="Lee M.D."/>
            <person name="Amend J.P."/>
        </authorList>
    </citation>
    <scope>NUCLEOTIDE SEQUENCE [LARGE SCALE GENOMIC DNA]</scope>
    <source>
        <strain evidence="10">SURF_17</strain>
    </source>
</reference>
<dbReference type="InterPro" id="IPR016195">
    <property type="entry name" value="Pol/histidinol_Pase-like"/>
</dbReference>
<dbReference type="InterPro" id="IPR004365">
    <property type="entry name" value="NA-bd_OB_tRNA"/>
</dbReference>
<evidence type="ECO:0000256" key="3">
    <source>
        <dbReference type="ARBA" id="ARBA00019114"/>
    </source>
</evidence>
<dbReference type="SUPFAM" id="SSF89550">
    <property type="entry name" value="PHP domain-like"/>
    <property type="match status" value="1"/>
</dbReference>
<comment type="caution">
    <text evidence="10">The sequence shown here is derived from an EMBL/GenBank/DDBJ whole genome shotgun (WGS) entry which is preliminary data.</text>
</comment>
<dbReference type="InterPro" id="IPR003141">
    <property type="entry name" value="Pol/His_phosphatase_N"/>
</dbReference>
<dbReference type="SMART" id="SM00481">
    <property type="entry name" value="POLIIIAc"/>
    <property type="match status" value="1"/>
</dbReference>
<dbReference type="InterPro" id="IPR011708">
    <property type="entry name" value="DNA_pol3_alpha_NTPase_dom"/>
</dbReference>
<dbReference type="Pfam" id="PF01336">
    <property type="entry name" value="tRNA_anti-codon"/>
    <property type="match status" value="1"/>
</dbReference>
<dbReference type="GO" id="GO:0008408">
    <property type="term" value="F:3'-5' exonuclease activity"/>
    <property type="evidence" value="ECO:0007669"/>
    <property type="project" value="InterPro"/>
</dbReference>
<dbReference type="InterPro" id="IPR012340">
    <property type="entry name" value="NA-bd_OB-fold"/>
</dbReference>
<dbReference type="Pfam" id="PF02811">
    <property type="entry name" value="PHP"/>
    <property type="match status" value="1"/>
</dbReference>
<protein>
    <recommendedName>
        <fullName evidence="3">DNA polymerase III subunit alpha</fullName>
        <ecNumber evidence="2">2.7.7.7</ecNumber>
    </recommendedName>
</protein>
<dbReference type="InterPro" id="IPR029460">
    <property type="entry name" value="DNAPol_HHH"/>
</dbReference>
<evidence type="ECO:0000256" key="2">
    <source>
        <dbReference type="ARBA" id="ARBA00012417"/>
    </source>
</evidence>
<dbReference type="AlphaFoldDB" id="A0A419F1H4"/>
<evidence type="ECO:0000256" key="1">
    <source>
        <dbReference type="ARBA" id="ARBA00004496"/>
    </source>
</evidence>
<dbReference type="Gene3D" id="1.10.150.870">
    <property type="match status" value="1"/>
</dbReference>
<dbReference type="GO" id="GO:0006260">
    <property type="term" value="P:DNA replication"/>
    <property type="evidence" value="ECO:0007669"/>
    <property type="project" value="UniProtKB-KW"/>
</dbReference>
<keyword evidence="5 10" id="KW-0548">Nucleotidyltransferase</keyword>
<keyword evidence="4 10" id="KW-0808">Transferase</keyword>
<dbReference type="GO" id="GO:0003887">
    <property type="term" value="F:DNA-directed DNA polymerase activity"/>
    <property type="evidence" value="ECO:0007669"/>
    <property type="project" value="UniProtKB-KW"/>
</dbReference>
<sequence length="1156" mass="128633">MRHSEFVHLHVHTEYSLLDGACKVDKLMERLAEYKMPAAAITDHGNMFGVIDFCKSAQKRGIKPIVGSELYVAKGSRFDRKSSEKTRDYHHLTVLVKDERGYKNLMYLSTVSYREGFYYKPRVDKQILAAHSEGLMALSGCLEGEPASLLLQGKRPQARAVVKEYQDIFGSENYFLEIQDNGLSDQHRIIPELVELAGHTRAGIVATNDVHYVDKSDALAQDVLMSIQTNTTIKDPNRLHFGTQEFYLKKPEEMSSLFSELPDAIRNTLEIAERCNYRPVATAAQLPHFDVPEGITADAYLRTLCETGLNQRYSKVASPIRERLEMELDVISRMGYSGYFLIVSDFVRFARSKRIPVGPGRGSAAGSLVAYLLGITNLDPLKHGLLFERFLNPDRVTLPDIDIDFCYERRGEIISYVIEKYHKDNVAQIITFGTMAAKAAIRDVGRALGLPYGRVDEIAKLVPNELNITLKDAIARVPELQENIKQDPEVAQLLEIAQSLEGIARHASTHAAGVVISPKPIFEFAPLYQSSAGDVTTQYSMTNLEEIGLLKMDFLGLKTLTVIDQTISLVKQLRGEHMDIDTIALDDPATYGLLNNAHTLGVFQLESAGMRDLARKVGVSNFDELQALVALFRPGPMHMLPEYIKRKHGEIPIEYDAPALEPILKETYGVMLYQEQVMKIASAVGGFSLSEADILRKAMGKKDPAVMERNREAFITGAAKNGISRETAEQIYKKMAQFAGYGFNKSHSAAYALIAYQTAYLKANYPVEYMAALLSSEMGNTPKLAAYIDECRRMNIPVLPPDVNLSELKFAVDNGRIRFGLGAVKNVGENTIKTIIEERAKEGTFNSLFDFCARVDSRAVNKRVIESLVKCGAFDTFGVARSRLFAAIDLALEQGQAAQRDREMGQAHLFDMVDGGETLGAVRYPDAEDWPDFKRLKHEKEVLGLFISGHPLAKCEQTLRNLATASSTELPNTKEGESVVVGGIVAKLKTYVPKRKQERMAFVTIEDADGFMEVVVFSDLFSKTSMLLHEDSLIMATGRVSYRDSEAKIIAEDIVPIEKAEERFARAVHIKLMTAGMEERTLEELAGIVTKNKGDCKLFLHCVMPEHHEVVVESSSGSGLKASPRVKELVEALMGEGTVWFSARSNANRLTGSPER</sequence>
<dbReference type="Gene3D" id="3.20.20.140">
    <property type="entry name" value="Metal-dependent hydrolases"/>
    <property type="match status" value="1"/>
</dbReference>
<feature type="domain" description="Polymerase/histidinol phosphatase N-terminal" evidence="9">
    <location>
        <begin position="7"/>
        <end position="74"/>
    </location>
</feature>
<name>A0A419F1H4_9BACT</name>
<evidence type="ECO:0000256" key="5">
    <source>
        <dbReference type="ARBA" id="ARBA00022695"/>
    </source>
</evidence>
<evidence type="ECO:0000256" key="7">
    <source>
        <dbReference type="ARBA" id="ARBA00022932"/>
    </source>
</evidence>
<keyword evidence="7" id="KW-0239">DNA-directed DNA polymerase</keyword>
<dbReference type="Gene3D" id="2.40.50.140">
    <property type="entry name" value="Nucleic acid-binding proteins"/>
    <property type="match status" value="1"/>
</dbReference>
<evidence type="ECO:0000256" key="8">
    <source>
        <dbReference type="ARBA" id="ARBA00049244"/>
    </source>
</evidence>
<dbReference type="NCBIfam" id="NF004226">
    <property type="entry name" value="PRK05673.1"/>
    <property type="match status" value="1"/>
</dbReference>
<dbReference type="PANTHER" id="PTHR32294:SF0">
    <property type="entry name" value="DNA POLYMERASE III SUBUNIT ALPHA"/>
    <property type="match status" value="1"/>
</dbReference>
<dbReference type="Pfam" id="PF17657">
    <property type="entry name" value="DNA_pol3_finger"/>
    <property type="match status" value="1"/>
</dbReference>
<dbReference type="Pfam" id="PF07733">
    <property type="entry name" value="DNA_pol3_alpha"/>
    <property type="match status" value="1"/>
</dbReference>
<comment type="subcellular location">
    <subcellularLocation>
        <location evidence="1">Cytoplasm</location>
    </subcellularLocation>
</comment>
<organism evidence="10 11">
    <name type="scientific">Candidatus Abyssobacteria bacterium SURF_17</name>
    <dbReference type="NCBI Taxonomy" id="2093361"/>
    <lineage>
        <taxon>Bacteria</taxon>
        <taxon>Pseudomonadati</taxon>
        <taxon>Candidatus Hydrogenedentota</taxon>
        <taxon>Candidatus Abyssobacteria</taxon>
    </lineage>
</organism>